<dbReference type="PROSITE" id="PS51421">
    <property type="entry name" value="RAS"/>
    <property type="match status" value="1"/>
</dbReference>
<dbReference type="InterPro" id="IPR003197">
    <property type="entry name" value="QCR7"/>
</dbReference>
<dbReference type="Pfam" id="PF02271">
    <property type="entry name" value="UCR_14kD"/>
    <property type="match status" value="1"/>
</dbReference>
<dbReference type="Proteomes" id="UP000467840">
    <property type="component" value="Chromosome 16"/>
</dbReference>
<keyword evidence="11" id="KW-0547">Nucleotide-binding</keyword>
<keyword evidence="10" id="KW-0732">Signal</keyword>
<evidence type="ECO:0000256" key="20">
    <source>
        <dbReference type="ARBA" id="ARBA00024659"/>
    </source>
</evidence>
<dbReference type="SMART" id="SM00175">
    <property type="entry name" value="RAB"/>
    <property type="match status" value="1"/>
</dbReference>
<dbReference type="PRINTS" id="PR00627">
    <property type="entry name" value="GTPRANTC4"/>
</dbReference>
<evidence type="ECO:0000256" key="7">
    <source>
        <dbReference type="ARBA" id="ARBA00022512"/>
    </source>
</evidence>
<proteinExistence type="inferred from homology"/>
<comment type="caution">
    <text evidence="24">The sequence shown here is derived from an EMBL/GenBank/DDBJ whole genome shotgun (WGS) entry which is preliminary data.</text>
</comment>
<dbReference type="EMBL" id="JAAGAX010000009">
    <property type="protein sequence ID" value="KAF2303875.1"/>
    <property type="molecule type" value="Genomic_DNA"/>
</dbReference>
<keyword evidence="8" id="KW-0964">Secreted</keyword>
<evidence type="ECO:0000256" key="6">
    <source>
        <dbReference type="ARBA" id="ARBA00022448"/>
    </source>
</evidence>
<keyword evidence="19" id="KW-0539">Nucleus</keyword>
<evidence type="ECO:0000256" key="19">
    <source>
        <dbReference type="ARBA" id="ARBA00023242"/>
    </source>
</evidence>
<dbReference type="Pfam" id="PF00071">
    <property type="entry name" value="Ras"/>
    <property type="match status" value="1"/>
</dbReference>
<dbReference type="GO" id="GO:0003924">
    <property type="term" value="F:GTPase activity"/>
    <property type="evidence" value="ECO:0007669"/>
    <property type="project" value="InterPro"/>
</dbReference>
<dbReference type="SUPFAM" id="SSF81524">
    <property type="entry name" value="14 kDa protein of cytochrome bc1 complex (Ubiquinol-cytochrome c reductase)"/>
    <property type="match status" value="1"/>
</dbReference>
<dbReference type="PROSITE" id="PS51418">
    <property type="entry name" value="RAN"/>
    <property type="match status" value="1"/>
</dbReference>
<evidence type="ECO:0000256" key="22">
    <source>
        <dbReference type="SAM" id="MobiDB-lite"/>
    </source>
</evidence>
<evidence type="ECO:0000256" key="2">
    <source>
        <dbReference type="ARBA" id="ARBA00004191"/>
    </source>
</evidence>
<dbReference type="FunFam" id="3.40.50.300:FF:000369">
    <property type="entry name" value="GTP-binding nuclear protein"/>
    <property type="match status" value="1"/>
</dbReference>
<dbReference type="SMART" id="SM00174">
    <property type="entry name" value="RHO"/>
    <property type="match status" value="1"/>
</dbReference>
<dbReference type="InterPro" id="IPR036544">
    <property type="entry name" value="QCR7_sf"/>
</dbReference>
<dbReference type="GO" id="GO:0005525">
    <property type="term" value="F:GTP binding"/>
    <property type="evidence" value="ECO:0007669"/>
    <property type="project" value="UniProtKB-KW"/>
</dbReference>
<feature type="domain" description="DUF642" evidence="23">
    <location>
        <begin position="160"/>
        <end position="316"/>
    </location>
</feature>
<dbReference type="GO" id="GO:0005743">
    <property type="term" value="C:mitochondrial inner membrane"/>
    <property type="evidence" value="ECO:0007669"/>
    <property type="project" value="UniProtKB-SubCell"/>
</dbReference>
<keyword evidence="7" id="KW-0134">Cell wall</keyword>
<dbReference type="GO" id="GO:0005634">
    <property type="term" value="C:nucleus"/>
    <property type="evidence" value="ECO:0007669"/>
    <property type="project" value="UniProtKB-SubCell"/>
</dbReference>
<keyword evidence="6" id="KW-0813">Transport</keyword>
<dbReference type="PANTHER" id="PTHR31265:SF3">
    <property type="entry name" value="OS02G0205200 PROTEIN"/>
    <property type="match status" value="1"/>
</dbReference>
<dbReference type="AlphaFoldDB" id="A0A6A6LTQ6"/>
<accession>A0A6A6LTQ6</accession>
<dbReference type="FunFam" id="1.10.1090.10:FF:000002">
    <property type="entry name" value="Cytochrome b-c1 complex subunit 7"/>
    <property type="match status" value="1"/>
</dbReference>
<keyword evidence="12" id="KW-0999">Mitochondrion inner membrane</keyword>
<dbReference type="InterPro" id="IPR052437">
    <property type="entry name" value="Pectin_Meth_Modulator"/>
</dbReference>
<evidence type="ECO:0000256" key="14">
    <source>
        <dbReference type="ARBA" id="ARBA00022982"/>
    </source>
</evidence>
<dbReference type="InterPro" id="IPR008979">
    <property type="entry name" value="Galactose-bd-like_sf"/>
</dbReference>
<evidence type="ECO:0000256" key="15">
    <source>
        <dbReference type="ARBA" id="ARBA00023128"/>
    </source>
</evidence>
<dbReference type="Gene3D" id="2.60.120.260">
    <property type="entry name" value="Galactose-binding domain-like"/>
    <property type="match status" value="1"/>
</dbReference>
<keyword evidence="15" id="KW-0496">Mitochondrion</keyword>
<evidence type="ECO:0000313" key="24">
    <source>
        <dbReference type="EMBL" id="KAF2303875.1"/>
    </source>
</evidence>
<dbReference type="InterPro" id="IPR027417">
    <property type="entry name" value="P-loop_NTPase"/>
</dbReference>
<dbReference type="GO" id="GO:0009505">
    <property type="term" value="C:plant-type cell wall"/>
    <property type="evidence" value="ECO:0007669"/>
    <property type="project" value="TreeGrafter"/>
</dbReference>
<feature type="compositionally biased region" description="Low complexity" evidence="22">
    <location>
        <begin position="664"/>
        <end position="673"/>
    </location>
</feature>
<sequence length="686" mass="78114">MSSFLQSFIDPRKNWFAKQHMKALSKRLRKYGLRYDDLYDPYYELDIKEALNRLPREIVDARNQRLKRAMDLSMKHEYLPETYRPCKPLSGVTFKICWHFYLNKQAEPNLKFQFMLDNISNSLSVLLDFSKKIILSLLIMYEHAALPEKEAMIASVRGIGLVKNGNFELGPKPSDLNGTQVKNPNAIPEWQISGFVEYIKSGQKQGDMLLVVPEGAYAVRLGNEASIKQRLRVIKGMYYSITFSAARTCAQEEKLNVSVSPDWGVLPMQTMYSSNGWDSYAWAFQAEYPEVDLVIHNPGVEEDPACGPLIDSVAIRALFPPRPTNKNILKNGGFEEGPCVFPNTSWGVLIPPNIEDDHSPLPGWMVESLKAVKYIDSDHFSVPQERRAIELVAGKESAIAQVARTTIGKTYPLFRSWRCQQLLRRVHGGRSFRRTRLMFYSTFYAMRSDDFSSLCGPVLDDVKLLSALPNQQTVDYPSFKLVIVGDGGTGKTTFVKRHLTGEFEKKYEPTIGVEVHPLDFFTNCGKIRFYCWDTAGQEKFGGLRDGYYIHGQCAIIMFDVTARLTYKNVPTWHRDLCRVCENIPIVLCGNKVDVKNRQVKAKQVTFHRKKNLQYYEISAKSNYNFEKPFLYLARKLAGDPNLHFVESPALAPPEVQIDLAAQQQHEAELAAAASQPLPDDDDDTFE</sequence>
<dbReference type="NCBIfam" id="TIGR00231">
    <property type="entry name" value="small_GTP"/>
    <property type="match status" value="1"/>
</dbReference>
<evidence type="ECO:0000256" key="17">
    <source>
        <dbReference type="ARBA" id="ARBA00023136"/>
    </source>
</evidence>
<evidence type="ECO:0000256" key="1">
    <source>
        <dbReference type="ARBA" id="ARBA00004123"/>
    </source>
</evidence>
<evidence type="ECO:0000256" key="5">
    <source>
        <dbReference type="ARBA" id="ARBA00008554"/>
    </source>
</evidence>
<dbReference type="Pfam" id="PF04862">
    <property type="entry name" value="DUF642"/>
    <property type="match status" value="2"/>
</dbReference>
<keyword evidence="9" id="KW-0679">Respiratory chain</keyword>
<dbReference type="PANTHER" id="PTHR31265">
    <property type="entry name" value="OS02G0527500 PROTEIN-RELATED"/>
    <property type="match status" value="1"/>
</dbReference>
<dbReference type="SMART" id="SM00173">
    <property type="entry name" value="RAS"/>
    <property type="match status" value="1"/>
</dbReference>
<comment type="subcellular location">
    <subcellularLocation>
        <location evidence="3">Mitochondrion inner membrane</location>
        <topology evidence="3">Peripheral membrane protein</topology>
        <orientation evidence="3">Matrix side</orientation>
    </subcellularLocation>
    <subcellularLocation>
        <location evidence="1">Nucleus</location>
    </subcellularLocation>
    <subcellularLocation>
        <location evidence="2">Secreted</location>
        <location evidence="2">Cell wall</location>
    </subcellularLocation>
</comment>
<keyword evidence="16" id="KW-0342">GTP-binding</keyword>
<evidence type="ECO:0000256" key="8">
    <source>
        <dbReference type="ARBA" id="ARBA00022525"/>
    </source>
</evidence>
<dbReference type="Gene3D" id="1.10.1090.10">
    <property type="entry name" value="Cytochrome b-c1 complex subunit 7"/>
    <property type="match status" value="1"/>
</dbReference>
<evidence type="ECO:0000256" key="4">
    <source>
        <dbReference type="ARBA" id="ARBA00008028"/>
    </source>
</evidence>
<dbReference type="GO" id="GO:0006606">
    <property type="term" value="P:protein import into nucleus"/>
    <property type="evidence" value="ECO:0007669"/>
    <property type="project" value="UniProtKB-ARBA"/>
</dbReference>
<dbReference type="SUPFAM" id="SSF52540">
    <property type="entry name" value="P-loop containing nucleoside triphosphate hydrolases"/>
    <property type="match status" value="1"/>
</dbReference>
<dbReference type="InterPro" id="IPR006946">
    <property type="entry name" value="DGR2-like_dom"/>
</dbReference>
<keyword evidence="13" id="KW-0653">Protein transport</keyword>
<evidence type="ECO:0000256" key="18">
    <source>
        <dbReference type="ARBA" id="ARBA00023180"/>
    </source>
</evidence>
<feature type="region of interest" description="Disordered" evidence="22">
    <location>
        <begin position="664"/>
        <end position="686"/>
    </location>
</feature>
<dbReference type="InterPro" id="IPR002041">
    <property type="entry name" value="Ran_GTPase"/>
</dbReference>
<dbReference type="InterPro" id="IPR001806">
    <property type="entry name" value="Small_GTPase"/>
</dbReference>
<organism evidence="24 25">
    <name type="scientific">Hevea brasiliensis</name>
    <name type="common">Para rubber tree</name>
    <name type="synonym">Siphonia brasiliensis</name>
    <dbReference type="NCBI Taxonomy" id="3981"/>
    <lineage>
        <taxon>Eukaryota</taxon>
        <taxon>Viridiplantae</taxon>
        <taxon>Streptophyta</taxon>
        <taxon>Embryophyta</taxon>
        <taxon>Tracheophyta</taxon>
        <taxon>Spermatophyta</taxon>
        <taxon>Magnoliopsida</taxon>
        <taxon>eudicotyledons</taxon>
        <taxon>Gunneridae</taxon>
        <taxon>Pentapetalae</taxon>
        <taxon>rosids</taxon>
        <taxon>fabids</taxon>
        <taxon>Malpighiales</taxon>
        <taxon>Euphorbiaceae</taxon>
        <taxon>Crotonoideae</taxon>
        <taxon>Micrandreae</taxon>
        <taxon>Hevea</taxon>
    </lineage>
</organism>
<name>A0A6A6LTQ6_HEVBR</name>
<protein>
    <recommendedName>
        <fullName evidence="21">Complex III subunit VII</fullName>
    </recommendedName>
</protein>
<keyword evidence="14" id="KW-0249">Electron transport</keyword>
<dbReference type="PROSITE" id="PS51419">
    <property type="entry name" value="RAB"/>
    <property type="match status" value="1"/>
</dbReference>
<keyword evidence="18" id="KW-0325">Glycoprotein</keyword>
<evidence type="ECO:0000256" key="11">
    <source>
        <dbReference type="ARBA" id="ARBA00022741"/>
    </source>
</evidence>
<keyword evidence="25" id="KW-1185">Reference proteome</keyword>
<evidence type="ECO:0000256" key="9">
    <source>
        <dbReference type="ARBA" id="ARBA00022660"/>
    </source>
</evidence>
<evidence type="ECO:0000256" key="16">
    <source>
        <dbReference type="ARBA" id="ARBA00023134"/>
    </source>
</evidence>
<reference evidence="24 25" key="1">
    <citation type="journal article" date="2020" name="Mol. Plant">
        <title>The Chromosome-Based Rubber Tree Genome Provides New Insights into Spurge Genome Evolution and Rubber Biosynthesis.</title>
        <authorList>
            <person name="Liu J."/>
            <person name="Shi C."/>
            <person name="Shi C.C."/>
            <person name="Li W."/>
            <person name="Zhang Q.J."/>
            <person name="Zhang Y."/>
            <person name="Li K."/>
            <person name="Lu H.F."/>
            <person name="Shi C."/>
            <person name="Zhu S.T."/>
            <person name="Xiao Z.Y."/>
            <person name="Nan H."/>
            <person name="Yue Y."/>
            <person name="Zhu X.G."/>
            <person name="Wu Y."/>
            <person name="Hong X.N."/>
            <person name="Fan G.Y."/>
            <person name="Tong Y."/>
            <person name="Zhang D."/>
            <person name="Mao C.L."/>
            <person name="Liu Y.L."/>
            <person name="Hao S.J."/>
            <person name="Liu W.Q."/>
            <person name="Lv M.Q."/>
            <person name="Zhang H.B."/>
            <person name="Liu Y."/>
            <person name="Hu-Tang G.R."/>
            <person name="Wang J.P."/>
            <person name="Wang J.H."/>
            <person name="Sun Y.H."/>
            <person name="Ni S.B."/>
            <person name="Chen W.B."/>
            <person name="Zhang X.C."/>
            <person name="Jiao Y.N."/>
            <person name="Eichler E.E."/>
            <person name="Li G.H."/>
            <person name="Liu X."/>
            <person name="Gao L.Z."/>
        </authorList>
    </citation>
    <scope>NUCLEOTIDE SEQUENCE [LARGE SCALE GENOMIC DNA]</scope>
    <source>
        <strain evidence="25">cv. GT1</strain>
        <tissue evidence="24">Leaf</tissue>
    </source>
</reference>
<keyword evidence="17" id="KW-0472">Membrane</keyword>
<evidence type="ECO:0000313" key="25">
    <source>
        <dbReference type="Proteomes" id="UP000467840"/>
    </source>
</evidence>
<dbReference type="Gene3D" id="3.40.50.300">
    <property type="entry name" value="P-loop containing nucleotide triphosphate hydrolases"/>
    <property type="match status" value="1"/>
</dbReference>
<evidence type="ECO:0000259" key="23">
    <source>
        <dbReference type="Pfam" id="PF04862"/>
    </source>
</evidence>
<evidence type="ECO:0000256" key="12">
    <source>
        <dbReference type="ARBA" id="ARBA00022792"/>
    </source>
</evidence>
<dbReference type="GO" id="GO:0006122">
    <property type="term" value="P:mitochondrial electron transport, ubiquinol to cytochrome c"/>
    <property type="evidence" value="ECO:0007669"/>
    <property type="project" value="InterPro"/>
</dbReference>
<evidence type="ECO:0000256" key="21">
    <source>
        <dbReference type="ARBA" id="ARBA00031021"/>
    </source>
</evidence>
<comment type="similarity">
    <text evidence="4">Belongs to the small GTPase superfamily. Ran family.</text>
</comment>
<dbReference type="SMART" id="SM00176">
    <property type="entry name" value="RAN"/>
    <property type="match status" value="1"/>
</dbReference>
<gene>
    <name evidence="24" type="ORF">GH714_024025</name>
</gene>
<comment type="similarity">
    <text evidence="5">Belongs to the UQCRB/QCR7 family.</text>
</comment>
<dbReference type="GO" id="GO:0045275">
    <property type="term" value="C:respiratory chain complex III"/>
    <property type="evidence" value="ECO:0007669"/>
    <property type="project" value="InterPro"/>
</dbReference>
<evidence type="ECO:0000256" key="3">
    <source>
        <dbReference type="ARBA" id="ARBA00004443"/>
    </source>
</evidence>
<dbReference type="CDD" id="cd00877">
    <property type="entry name" value="Ran"/>
    <property type="match status" value="1"/>
</dbReference>
<comment type="function">
    <text evidence="20">GTP-binding protein involved in nucleocytoplasmic transport. Required for the import of protein into the nucleus and also for RNA export. Involved in chromatin condensation and control of cell cycle.</text>
</comment>
<dbReference type="InterPro" id="IPR005225">
    <property type="entry name" value="Small_GTP-bd"/>
</dbReference>
<evidence type="ECO:0000256" key="10">
    <source>
        <dbReference type="ARBA" id="ARBA00022729"/>
    </source>
</evidence>
<dbReference type="SUPFAM" id="SSF49785">
    <property type="entry name" value="Galactose-binding domain-like"/>
    <property type="match status" value="1"/>
</dbReference>
<evidence type="ECO:0000256" key="13">
    <source>
        <dbReference type="ARBA" id="ARBA00022927"/>
    </source>
</evidence>
<feature type="domain" description="DUF642" evidence="23">
    <location>
        <begin position="328"/>
        <end position="413"/>
    </location>
</feature>